<gene>
    <name evidence="2" type="ORF">HUO12_12635</name>
</gene>
<dbReference type="InterPro" id="IPR023393">
    <property type="entry name" value="START-like_dom_sf"/>
</dbReference>
<evidence type="ECO:0000313" key="3">
    <source>
        <dbReference type="Proteomes" id="UP000546031"/>
    </source>
</evidence>
<evidence type="ECO:0000313" key="2">
    <source>
        <dbReference type="EMBL" id="NVE95746.1"/>
    </source>
</evidence>
<keyword evidence="1" id="KW-0732">Signal</keyword>
<dbReference type="SUPFAM" id="SSF55961">
    <property type="entry name" value="Bet v1-like"/>
    <property type="match status" value="1"/>
</dbReference>
<dbReference type="Proteomes" id="UP000546031">
    <property type="component" value="Unassembled WGS sequence"/>
</dbReference>
<keyword evidence="3" id="KW-1185">Reference proteome</keyword>
<dbReference type="EMBL" id="JABWTA010000001">
    <property type="protein sequence ID" value="NVE95746.1"/>
    <property type="molecule type" value="Genomic_DNA"/>
</dbReference>
<reference evidence="2 3" key="1">
    <citation type="submission" date="2020-06" db="EMBL/GenBank/DDBJ databases">
        <title>Altererythrobacter lutimaris sp. nov., a marine bacterium isolated from a tidal flat.</title>
        <authorList>
            <person name="Kim D."/>
            <person name="Yoo Y."/>
            <person name="Kim J.-J."/>
        </authorList>
    </citation>
    <scope>NUCLEOTIDE SEQUENCE [LARGE SCALE GENOMIC DNA]</scope>
    <source>
        <strain evidence="2 3">JGD-16</strain>
    </source>
</reference>
<dbReference type="AlphaFoldDB" id="A0A850HF15"/>
<dbReference type="RefSeq" id="WP_176273942.1">
    <property type="nucleotide sequence ID" value="NZ_JABWTA010000001.1"/>
</dbReference>
<protein>
    <submittedName>
        <fullName evidence="2">SRPBCC family protein</fullName>
    </submittedName>
</protein>
<dbReference type="Gene3D" id="3.30.530.20">
    <property type="match status" value="1"/>
</dbReference>
<organism evidence="2 3">
    <name type="scientific">Altererythrobacter lutimaris</name>
    <dbReference type="NCBI Taxonomy" id="2743979"/>
    <lineage>
        <taxon>Bacteria</taxon>
        <taxon>Pseudomonadati</taxon>
        <taxon>Pseudomonadota</taxon>
        <taxon>Alphaproteobacteria</taxon>
        <taxon>Sphingomonadales</taxon>
        <taxon>Erythrobacteraceae</taxon>
        <taxon>Altererythrobacter</taxon>
    </lineage>
</organism>
<name>A0A850HF15_9SPHN</name>
<feature type="chain" id="PRO_5032516379" evidence="1">
    <location>
        <begin position="21"/>
        <end position="191"/>
    </location>
</feature>
<accession>A0A850HF15</accession>
<sequence length="191" mass="20981">MKIIAIALAIAAAFMAPVLAFGQEITSEVIEENDGTRTLIHESVIDAPVADVWAALSTEEGWKMWGPSTAWFDLRLGGSIETSYYPDTIKGDPRNIVQRIIAFVPERMMALQVLQAPEGGPVSLETIKQTWGVYELDPISETQTRMRIIGLGYGGDEGSSRMLEFFKSGNVYSINLLKKNLADARAQASQE</sequence>
<proteinExistence type="predicted"/>
<feature type="signal peptide" evidence="1">
    <location>
        <begin position="1"/>
        <end position="20"/>
    </location>
</feature>
<evidence type="ECO:0000256" key="1">
    <source>
        <dbReference type="SAM" id="SignalP"/>
    </source>
</evidence>
<comment type="caution">
    <text evidence="2">The sequence shown here is derived from an EMBL/GenBank/DDBJ whole genome shotgun (WGS) entry which is preliminary data.</text>
</comment>